<dbReference type="InterPro" id="IPR007349">
    <property type="entry name" value="DUF418"/>
</dbReference>
<evidence type="ECO:0000259" key="2">
    <source>
        <dbReference type="Pfam" id="PF04235"/>
    </source>
</evidence>
<evidence type="ECO:0000313" key="4">
    <source>
        <dbReference type="Proteomes" id="UP000663090"/>
    </source>
</evidence>
<feature type="transmembrane region" description="Helical" evidence="1">
    <location>
        <begin position="316"/>
        <end position="333"/>
    </location>
</feature>
<dbReference type="RefSeq" id="WP_206715620.1">
    <property type="nucleotide sequence ID" value="NZ_CP071091.1"/>
</dbReference>
<dbReference type="Proteomes" id="UP000663090">
    <property type="component" value="Chromosome"/>
</dbReference>
<feature type="transmembrane region" description="Helical" evidence="1">
    <location>
        <begin position="272"/>
        <end position="291"/>
    </location>
</feature>
<dbReference type="PANTHER" id="PTHR30590:SF2">
    <property type="entry name" value="INNER MEMBRANE PROTEIN"/>
    <property type="match status" value="1"/>
</dbReference>
<keyword evidence="1" id="KW-0472">Membrane</keyword>
<dbReference type="PANTHER" id="PTHR30590">
    <property type="entry name" value="INNER MEMBRANE PROTEIN"/>
    <property type="match status" value="1"/>
</dbReference>
<accession>A0ABX7N4Y7</accession>
<feature type="transmembrane region" description="Helical" evidence="1">
    <location>
        <begin position="128"/>
        <end position="149"/>
    </location>
</feature>
<protein>
    <submittedName>
        <fullName evidence="3">DUF418 domain-containing protein</fullName>
    </submittedName>
</protein>
<feature type="domain" description="DUF418" evidence="2">
    <location>
        <begin position="254"/>
        <end position="421"/>
    </location>
</feature>
<feature type="transmembrane region" description="Helical" evidence="1">
    <location>
        <begin position="382"/>
        <end position="402"/>
    </location>
</feature>
<evidence type="ECO:0000313" key="3">
    <source>
        <dbReference type="EMBL" id="QSQ13817.1"/>
    </source>
</evidence>
<gene>
    <name evidence="3" type="ORF">JY572_36745</name>
</gene>
<proteinExistence type="predicted"/>
<feature type="transmembrane region" description="Helical" evidence="1">
    <location>
        <begin position="156"/>
        <end position="176"/>
    </location>
</feature>
<sequence>MSETASPTPTPLLDARPVDVSERVTLLDALRGFALWGVFVSNSISWFSGRSMMRRDQVAALEVPFLEAALKAVYDFAINQKFMTLFAFLFGLGFSIQFARAEARETSILRVYSRRLLVLLGIGVFHHYAIWCGDVLHTYAVLGFALLLFRNSSNKTVFIWAAVLLLVMPLVVPGLMRIVPVWLHGAEAAAEAAKARQALATAGRAQLLEALSSDSFWTSLVGTARFNVDSYLSINRFTWMCSVLGRFLLGLLAGRFLLLQDLERHHRLHQRMLFWGLFLGVIGSGSTVVIWKMQRQGMLGESSSHWTWTLGGLQELGYLLLAAAYVATFALLARRGWGQRFFNLLMPVGRMALTNYLMQSVVSVSLYNGWGLGLIAKLPTSRIVVMCMGLFAGQVAFSHWWLKRFRFGPVEWLWRSLTYGKAQPMKLAPKRESAGAAPA</sequence>
<feature type="transmembrane region" description="Helical" evidence="1">
    <location>
        <begin position="237"/>
        <end position="260"/>
    </location>
</feature>
<feature type="transmembrane region" description="Helical" evidence="1">
    <location>
        <begin position="82"/>
        <end position="99"/>
    </location>
</feature>
<dbReference type="Pfam" id="PF04235">
    <property type="entry name" value="DUF418"/>
    <property type="match status" value="1"/>
</dbReference>
<keyword evidence="1" id="KW-1133">Transmembrane helix</keyword>
<feature type="transmembrane region" description="Helical" evidence="1">
    <location>
        <begin position="353"/>
        <end position="376"/>
    </location>
</feature>
<name>A0ABX7N4Y7_9BACT</name>
<dbReference type="InterPro" id="IPR052529">
    <property type="entry name" value="Bact_Transport_Assoc"/>
</dbReference>
<keyword evidence="4" id="KW-1185">Reference proteome</keyword>
<keyword evidence="1" id="KW-0812">Transmembrane</keyword>
<feature type="transmembrane region" description="Helical" evidence="1">
    <location>
        <begin position="29"/>
        <end position="47"/>
    </location>
</feature>
<organism evidence="3 4">
    <name type="scientific">Myxococcus landrumensis</name>
    <dbReference type="NCBI Taxonomy" id="2813577"/>
    <lineage>
        <taxon>Bacteria</taxon>
        <taxon>Pseudomonadati</taxon>
        <taxon>Myxococcota</taxon>
        <taxon>Myxococcia</taxon>
        <taxon>Myxococcales</taxon>
        <taxon>Cystobacterineae</taxon>
        <taxon>Myxococcaceae</taxon>
        <taxon>Myxococcus</taxon>
    </lineage>
</organism>
<dbReference type="EMBL" id="CP071091">
    <property type="protein sequence ID" value="QSQ13817.1"/>
    <property type="molecule type" value="Genomic_DNA"/>
</dbReference>
<evidence type="ECO:0000256" key="1">
    <source>
        <dbReference type="SAM" id="Phobius"/>
    </source>
</evidence>
<reference evidence="3 4" key="1">
    <citation type="submission" date="2021-02" db="EMBL/GenBank/DDBJ databases">
        <title>De Novo genome assembly of isolated myxobacteria.</title>
        <authorList>
            <person name="Stevens D.C."/>
        </authorList>
    </citation>
    <scope>NUCLEOTIDE SEQUENCE [LARGE SCALE GENOMIC DNA]</scope>
    <source>
        <strain evidence="3 4">SCHIC003</strain>
    </source>
</reference>